<feature type="transmembrane region" description="Helical" evidence="6">
    <location>
        <begin position="89"/>
        <end position="110"/>
    </location>
</feature>
<evidence type="ECO:0000313" key="8">
    <source>
        <dbReference type="Proteomes" id="UP000199600"/>
    </source>
</evidence>
<evidence type="ECO:0000256" key="5">
    <source>
        <dbReference type="ARBA" id="ARBA00023136"/>
    </source>
</evidence>
<feature type="transmembrane region" description="Helical" evidence="6">
    <location>
        <begin position="61"/>
        <end position="83"/>
    </location>
</feature>
<comment type="subcellular location">
    <subcellularLocation>
        <location evidence="1">Cell membrane</location>
        <topology evidence="1">Multi-pass membrane protein</topology>
    </subcellularLocation>
</comment>
<dbReference type="Pfam" id="PF03899">
    <property type="entry name" value="ATP-synt_I"/>
    <property type="match status" value="1"/>
</dbReference>
<dbReference type="Proteomes" id="UP000199600">
    <property type="component" value="Unassembled WGS sequence"/>
</dbReference>
<evidence type="ECO:0000256" key="6">
    <source>
        <dbReference type="SAM" id="Phobius"/>
    </source>
</evidence>
<keyword evidence="3 6" id="KW-0812">Transmembrane</keyword>
<keyword evidence="4 6" id="KW-1133">Transmembrane helix</keyword>
<gene>
    <name evidence="7" type="ORF">PROAA_510011</name>
</gene>
<evidence type="ECO:0008006" key="9">
    <source>
        <dbReference type="Google" id="ProtNLM"/>
    </source>
</evidence>
<evidence type="ECO:0000313" key="7">
    <source>
        <dbReference type="EMBL" id="SBT10492.1"/>
    </source>
</evidence>
<dbReference type="EMBL" id="FLQY01000353">
    <property type="protein sequence ID" value="SBT10492.1"/>
    <property type="molecule type" value="Genomic_DNA"/>
</dbReference>
<keyword evidence="5 6" id="KW-0472">Membrane</keyword>
<dbReference type="InterPro" id="IPR005598">
    <property type="entry name" value="ATP_synth_I"/>
</dbReference>
<sequence length="113" mass="11670">MIRAILLQAGATVIAVLVAGLFAGFRGAVSAGLGGLACTLPNLLFALRLKCVANRPASSYPANFFLGEFVKIAATTGLLVLIVKGYADLHGPAMLIGLVLALQASFLALWKKS</sequence>
<dbReference type="GO" id="GO:0005886">
    <property type="term" value="C:plasma membrane"/>
    <property type="evidence" value="ECO:0007669"/>
    <property type="project" value="UniProtKB-SubCell"/>
</dbReference>
<evidence type="ECO:0000256" key="1">
    <source>
        <dbReference type="ARBA" id="ARBA00004651"/>
    </source>
</evidence>
<evidence type="ECO:0000256" key="2">
    <source>
        <dbReference type="ARBA" id="ARBA00022475"/>
    </source>
</evidence>
<name>A0A1A8Y0I5_9RHOO</name>
<protein>
    <recommendedName>
        <fullName evidence="9">ATP synthase protein I</fullName>
    </recommendedName>
</protein>
<proteinExistence type="predicted"/>
<organism evidence="7 8">
    <name type="scientific">Candidatus Propionivibrio aalborgensis</name>
    <dbReference type="NCBI Taxonomy" id="1860101"/>
    <lineage>
        <taxon>Bacteria</taxon>
        <taxon>Pseudomonadati</taxon>
        <taxon>Pseudomonadota</taxon>
        <taxon>Betaproteobacteria</taxon>
        <taxon>Rhodocyclales</taxon>
        <taxon>Rhodocyclaceae</taxon>
        <taxon>Propionivibrio</taxon>
    </lineage>
</organism>
<dbReference type="AlphaFoldDB" id="A0A1A8Y0I5"/>
<evidence type="ECO:0000256" key="3">
    <source>
        <dbReference type="ARBA" id="ARBA00022692"/>
    </source>
</evidence>
<keyword evidence="2" id="KW-1003">Cell membrane</keyword>
<accession>A0A1A8Y0I5</accession>
<dbReference type="RefSeq" id="WP_186412075.1">
    <property type="nucleotide sequence ID" value="NZ_FLQY01000353.1"/>
</dbReference>
<keyword evidence="8" id="KW-1185">Reference proteome</keyword>
<feature type="transmembrane region" description="Helical" evidence="6">
    <location>
        <begin position="5"/>
        <end position="25"/>
    </location>
</feature>
<reference evidence="7 8" key="1">
    <citation type="submission" date="2016-06" db="EMBL/GenBank/DDBJ databases">
        <authorList>
            <person name="Kjaerup R.B."/>
            <person name="Dalgaard T.S."/>
            <person name="Juul-Madsen H.R."/>
        </authorList>
    </citation>
    <scope>NUCLEOTIDE SEQUENCE [LARGE SCALE GENOMIC DNA]</scope>
    <source>
        <strain evidence="7">2</strain>
    </source>
</reference>
<evidence type="ECO:0000256" key="4">
    <source>
        <dbReference type="ARBA" id="ARBA00022989"/>
    </source>
</evidence>
<feature type="transmembrane region" description="Helical" evidence="6">
    <location>
        <begin position="31"/>
        <end position="49"/>
    </location>
</feature>